<dbReference type="Proteomes" id="UP000777784">
    <property type="component" value="Unassembled WGS sequence"/>
</dbReference>
<dbReference type="Gene3D" id="1.10.150.20">
    <property type="entry name" value="5' to 3' exonuclease, C-terminal subdomain"/>
    <property type="match status" value="1"/>
</dbReference>
<keyword evidence="5 16" id="KW-0963">Cytoplasm</keyword>
<dbReference type="InterPro" id="IPR050116">
    <property type="entry name" value="DNA_polymerase-Y"/>
</dbReference>
<evidence type="ECO:0000256" key="5">
    <source>
        <dbReference type="ARBA" id="ARBA00022490"/>
    </source>
</evidence>
<comment type="catalytic activity">
    <reaction evidence="15 16">
        <text>DNA(n) + a 2'-deoxyribonucleoside 5'-triphosphate = DNA(n+1) + diphosphate</text>
        <dbReference type="Rhea" id="RHEA:22508"/>
        <dbReference type="Rhea" id="RHEA-COMP:17339"/>
        <dbReference type="Rhea" id="RHEA-COMP:17340"/>
        <dbReference type="ChEBI" id="CHEBI:33019"/>
        <dbReference type="ChEBI" id="CHEBI:61560"/>
        <dbReference type="ChEBI" id="CHEBI:173112"/>
        <dbReference type="EC" id="2.7.7.7"/>
    </reaction>
</comment>
<dbReference type="GO" id="GO:0003684">
    <property type="term" value="F:damaged DNA binding"/>
    <property type="evidence" value="ECO:0007669"/>
    <property type="project" value="InterPro"/>
</dbReference>
<dbReference type="Pfam" id="PF11799">
    <property type="entry name" value="IMS_C"/>
    <property type="match status" value="1"/>
</dbReference>
<gene>
    <name evidence="16" type="primary">dinB</name>
    <name evidence="18" type="ORF">KJ970_08720</name>
</gene>
<evidence type="ECO:0000256" key="9">
    <source>
        <dbReference type="ARBA" id="ARBA00022723"/>
    </source>
</evidence>
<dbReference type="SUPFAM" id="SSF100879">
    <property type="entry name" value="Lesion bypass DNA polymerase (Y-family), little finger domain"/>
    <property type="match status" value="1"/>
</dbReference>
<dbReference type="GO" id="GO:0000287">
    <property type="term" value="F:magnesium ion binding"/>
    <property type="evidence" value="ECO:0007669"/>
    <property type="project" value="UniProtKB-UniRule"/>
</dbReference>
<evidence type="ECO:0000256" key="14">
    <source>
        <dbReference type="ARBA" id="ARBA00023204"/>
    </source>
</evidence>
<keyword evidence="6 16" id="KW-0808">Transferase</keyword>
<dbReference type="GO" id="GO:0009432">
    <property type="term" value="P:SOS response"/>
    <property type="evidence" value="ECO:0007669"/>
    <property type="project" value="TreeGrafter"/>
</dbReference>
<name>A0A948W604_UNCEI</name>
<evidence type="ECO:0000256" key="1">
    <source>
        <dbReference type="ARBA" id="ARBA00004496"/>
    </source>
</evidence>
<evidence type="ECO:0000256" key="13">
    <source>
        <dbReference type="ARBA" id="ARBA00023125"/>
    </source>
</evidence>
<dbReference type="AlphaFoldDB" id="A0A948W604"/>
<dbReference type="PROSITE" id="PS50173">
    <property type="entry name" value="UMUC"/>
    <property type="match status" value="1"/>
</dbReference>
<dbReference type="InterPro" id="IPR017961">
    <property type="entry name" value="DNA_pol_Y-fam_little_finger"/>
</dbReference>
<keyword evidence="9 16" id="KW-0479">Metal-binding</keyword>
<dbReference type="Gene3D" id="3.30.70.270">
    <property type="match status" value="1"/>
</dbReference>
<dbReference type="InterPro" id="IPR022880">
    <property type="entry name" value="DNApol_IV"/>
</dbReference>
<evidence type="ECO:0000256" key="3">
    <source>
        <dbReference type="ARBA" id="ARBA00011245"/>
    </source>
</evidence>
<evidence type="ECO:0000256" key="6">
    <source>
        <dbReference type="ARBA" id="ARBA00022679"/>
    </source>
</evidence>
<evidence type="ECO:0000259" key="17">
    <source>
        <dbReference type="PROSITE" id="PS50173"/>
    </source>
</evidence>
<dbReference type="GO" id="GO:0006261">
    <property type="term" value="P:DNA-templated DNA replication"/>
    <property type="evidence" value="ECO:0007669"/>
    <property type="project" value="UniProtKB-UniRule"/>
</dbReference>
<feature type="binding site" evidence="16">
    <location>
        <position position="113"/>
    </location>
    <ligand>
        <name>Mg(2+)</name>
        <dbReference type="ChEBI" id="CHEBI:18420"/>
    </ligand>
</feature>
<evidence type="ECO:0000256" key="4">
    <source>
        <dbReference type="ARBA" id="ARBA00022457"/>
    </source>
</evidence>
<dbReference type="EC" id="2.7.7.7" evidence="16"/>
<keyword evidence="10 16" id="KW-0227">DNA damage</keyword>
<comment type="subunit">
    <text evidence="3 16">Monomer.</text>
</comment>
<keyword evidence="11 16" id="KW-0460">Magnesium</keyword>
<dbReference type="GO" id="GO:0042276">
    <property type="term" value="P:error-prone translesion synthesis"/>
    <property type="evidence" value="ECO:0007669"/>
    <property type="project" value="TreeGrafter"/>
</dbReference>
<evidence type="ECO:0000256" key="10">
    <source>
        <dbReference type="ARBA" id="ARBA00022763"/>
    </source>
</evidence>
<comment type="similarity">
    <text evidence="2 16">Belongs to the DNA polymerase type-Y family.</text>
</comment>
<evidence type="ECO:0000256" key="7">
    <source>
        <dbReference type="ARBA" id="ARBA00022695"/>
    </source>
</evidence>
<dbReference type="GO" id="GO:0005829">
    <property type="term" value="C:cytosol"/>
    <property type="evidence" value="ECO:0007669"/>
    <property type="project" value="TreeGrafter"/>
</dbReference>
<keyword evidence="12 16" id="KW-0239">DNA-directed DNA polymerase</keyword>
<organism evidence="18 19">
    <name type="scientific">Eiseniibacteriota bacterium</name>
    <dbReference type="NCBI Taxonomy" id="2212470"/>
    <lineage>
        <taxon>Bacteria</taxon>
        <taxon>Candidatus Eiseniibacteriota</taxon>
    </lineage>
</organism>
<dbReference type="HAMAP" id="MF_01113">
    <property type="entry name" value="DNApol_IV"/>
    <property type="match status" value="1"/>
</dbReference>
<dbReference type="InterPro" id="IPR043128">
    <property type="entry name" value="Rev_trsase/Diguanyl_cyclase"/>
</dbReference>
<dbReference type="GO" id="GO:0006281">
    <property type="term" value="P:DNA repair"/>
    <property type="evidence" value="ECO:0007669"/>
    <property type="project" value="UniProtKB-UniRule"/>
</dbReference>
<reference evidence="18" key="1">
    <citation type="submission" date="2021-05" db="EMBL/GenBank/DDBJ databases">
        <title>Energy efficiency and biological interactions define the core microbiome of deep oligotrophic groundwater.</title>
        <authorList>
            <person name="Mehrshad M."/>
            <person name="Lopez-Fernandez M."/>
            <person name="Bell E."/>
            <person name="Bernier-Latmani R."/>
            <person name="Bertilsson S."/>
            <person name="Dopson M."/>
        </authorList>
    </citation>
    <scope>NUCLEOTIDE SEQUENCE</scope>
    <source>
        <strain evidence="18">Modern_marine.mb.64</strain>
    </source>
</reference>
<feature type="domain" description="UmuC" evidence="17">
    <location>
        <begin position="14"/>
        <end position="217"/>
    </location>
</feature>
<feature type="active site" evidence="16">
    <location>
        <position position="114"/>
    </location>
</feature>
<evidence type="ECO:0000256" key="16">
    <source>
        <dbReference type="HAMAP-Rule" id="MF_01113"/>
    </source>
</evidence>
<dbReference type="PANTHER" id="PTHR11076">
    <property type="entry name" value="DNA REPAIR POLYMERASE UMUC / TRANSFERASE FAMILY MEMBER"/>
    <property type="match status" value="1"/>
</dbReference>
<dbReference type="EMBL" id="JAHJDP010000042">
    <property type="protein sequence ID" value="MBU2690999.1"/>
    <property type="molecule type" value="Genomic_DNA"/>
</dbReference>
<dbReference type="InterPro" id="IPR001126">
    <property type="entry name" value="UmuC"/>
</dbReference>
<dbReference type="Gene3D" id="3.40.1170.60">
    <property type="match status" value="1"/>
</dbReference>
<protein>
    <recommendedName>
        <fullName evidence="16">DNA polymerase IV</fullName>
        <shortName evidence="16">Pol IV</shortName>
        <ecNumber evidence="16">2.7.7.7</ecNumber>
    </recommendedName>
</protein>
<dbReference type="FunFam" id="3.40.1170.60:FF:000001">
    <property type="entry name" value="DNA polymerase IV"/>
    <property type="match status" value="1"/>
</dbReference>
<keyword evidence="13 16" id="KW-0238">DNA-binding</keyword>
<evidence type="ECO:0000313" key="19">
    <source>
        <dbReference type="Proteomes" id="UP000777784"/>
    </source>
</evidence>
<evidence type="ECO:0000256" key="11">
    <source>
        <dbReference type="ARBA" id="ARBA00022842"/>
    </source>
</evidence>
<keyword evidence="7 16" id="KW-0548">Nucleotidyltransferase</keyword>
<comment type="caution">
    <text evidence="18">The sequence shown here is derived from an EMBL/GenBank/DDBJ whole genome shotgun (WGS) entry which is preliminary data.</text>
</comment>
<comment type="function">
    <text evidence="16">Poorly processive, error-prone DNA polymerase involved in untargeted mutagenesis. Copies undamaged DNA at stalled replication forks, which arise in vivo from mismatched or misaligned primer ends. These misaligned primers can be extended by PolIV. Exhibits no 3'-5' exonuclease (proofreading) activity. May be involved in translesional synthesis, in conjunction with the beta clamp from PolIII.</text>
</comment>
<comment type="subcellular location">
    <subcellularLocation>
        <location evidence="1 16">Cytoplasm</location>
    </subcellularLocation>
</comment>
<feature type="binding site" evidence="16">
    <location>
        <position position="18"/>
    </location>
    <ligand>
        <name>Mg(2+)</name>
        <dbReference type="ChEBI" id="CHEBI:18420"/>
    </ligand>
</feature>
<keyword evidence="8 16" id="KW-0235">DNA replication</keyword>
<feature type="site" description="Substrate discrimination" evidence="16">
    <location>
        <position position="23"/>
    </location>
</feature>
<evidence type="ECO:0000256" key="12">
    <source>
        <dbReference type="ARBA" id="ARBA00022932"/>
    </source>
</evidence>
<sequence>MTGSAPQRPGDRTILHIDMDAYFAEVEILCNPLLRGKPLIIGGRPGDRGVVATASYEARAFGIRAGMSLTKAEHLCPNAIFLPTDAVKYQSFSIRILKYLLEITPRVEMWSIDEAFLDLSNVIEPRADRFMMPMPSGNGGLSSRPVRETPLFRMASRIRDGIAKEIRLPCSIGGGPNKLVAKMATGLHKPRGLTLLGPRAFRRHFWPRPVEDLMGVGEKTGLFLRRLGFQTIGDLAGADPRPLSHLMGVMAFSIVAGARGEEGSAVVPYGEAAPPKSLGHEHTVSHDLVQEDDVMALLLALTDLVGYDMRRGGYLGRTVVLKMRTHSFNTITRQRTLPVPTNENRVIYSVVQDLFRRHAIGEPVRLLGVKMGQLIPQHREGAEFAPGEHLLPEDRKYQRLLKTLDHLRKEYGTASMFRAATMVGNRE</sequence>
<evidence type="ECO:0000256" key="15">
    <source>
        <dbReference type="ARBA" id="ARBA00049244"/>
    </source>
</evidence>
<dbReference type="SUPFAM" id="SSF56672">
    <property type="entry name" value="DNA/RNA polymerases"/>
    <property type="match status" value="1"/>
</dbReference>
<dbReference type="PANTHER" id="PTHR11076:SF33">
    <property type="entry name" value="DNA POLYMERASE KAPPA"/>
    <property type="match status" value="1"/>
</dbReference>
<evidence type="ECO:0000256" key="2">
    <source>
        <dbReference type="ARBA" id="ARBA00010945"/>
    </source>
</evidence>
<comment type="cofactor">
    <cofactor evidence="16">
        <name>Mg(2+)</name>
        <dbReference type="ChEBI" id="CHEBI:18420"/>
    </cofactor>
    <text evidence="16">Binds 2 magnesium ions per subunit.</text>
</comment>
<evidence type="ECO:0000256" key="8">
    <source>
        <dbReference type="ARBA" id="ARBA00022705"/>
    </source>
</evidence>
<proteinExistence type="inferred from homology"/>
<keyword evidence="14 16" id="KW-0234">DNA repair</keyword>
<dbReference type="FunFam" id="3.30.1490.100:FF:000004">
    <property type="entry name" value="DNA polymerase IV"/>
    <property type="match status" value="1"/>
</dbReference>
<dbReference type="CDD" id="cd03586">
    <property type="entry name" value="PolY_Pol_IV_kappa"/>
    <property type="match status" value="1"/>
</dbReference>
<accession>A0A948W604</accession>
<dbReference type="GO" id="GO:0003887">
    <property type="term" value="F:DNA-directed DNA polymerase activity"/>
    <property type="evidence" value="ECO:0007669"/>
    <property type="project" value="UniProtKB-UniRule"/>
</dbReference>
<dbReference type="Pfam" id="PF00817">
    <property type="entry name" value="IMS"/>
    <property type="match status" value="1"/>
</dbReference>
<dbReference type="InterPro" id="IPR036775">
    <property type="entry name" value="DNA_pol_Y-fam_lit_finger_sf"/>
</dbReference>
<dbReference type="InterPro" id="IPR043502">
    <property type="entry name" value="DNA/RNA_pol_sf"/>
</dbReference>
<evidence type="ECO:0000313" key="18">
    <source>
        <dbReference type="EMBL" id="MBU2690999.1"/>
    </source>
</evidence>
<keyword evidence="4 16" id="KW-0515">Mutator protein</keyword>
<dbReference type="Gene3D" id="3.30.1490.100">
    <property type="entry name" value="DNA polymerase, Y-family, little finger domain"/>
    <property type="match status" value="1"/>
</dbReference>